<sequence>MVAQYSKWYACCKLMKRSDVNGHRGHKWGHGVDVTKVMSRKFDFGKDMWCVDTTFALTFPRLFQLSTRRDGVVAEFYNGSVQNIHWGFGVSTLEDSHMKGNYQL</sequence>
<evidence type="ECO:0000313" key="2">
    <source>
        <dbReference type="Proteomes" id="UP000554482"/>
    </source>
</evidence>
<evidence type="ECO:0000313" key="1">
    <source>
        <dbReference type="EMBL" id="KAF5185622.1"/>
    </source>
</evidence>
<dbReference type="AlphaFoldDB" id="A0A7J6VMQ3"/>
<protein>
    <submittedName>
        <fullName evidence="1">Uncharacterized protein</fullName>
    </submittedName>
</protein>
<reference evidence="1 2" key="1">
    <citation type="submission" date="2020-06" db="EMBL/GenBank/DDBJ databases">
        <title>Transcriptomic and genomic resources for Thalictrum thalictroides and T. hernandezii: Facilitating candidate gene discovery in an emerging model plant lineage.</title>
        <authorList>
            <person name="Arias T."/>
            <person name="Riano-Pachon D.M."/>
            <person name="Di Stilio V.S."/>
        </authorList>
    </citation>
    <scope>NUCLEOTIDE SEQUENCE [LARGE SCALE GENOMIC DNA]</scope>
    <source>
        <strain evidence="2">cv. WT478/WT964</strain>
        <tissue evidence="1">Leaves</tissue>
    </source>
</reference>
<accession>A0A7J6VMQ3</accession>
<comment type="caution">
    <text evidence="1">The sequence shown here is derived from an EMBL/GenBank/DDBJ whole genome shotgun (WGS) entry which is preliminary data.</text>
</comment>
<organism evidence="1 2">
    <name type="scientific">Thalictrum thalictroides</name>
    <name type="common">Rue-anemone</name>
    <name type="synonym">Anemone thalictroides</name>
    <dbReference type="NCBI Taxonomy" id="46969"/>
    <lineage>
        <taxon>Eukaryota</taxon>
        <taxon>Viridiplantae</taxon>
        <taxon>Streptophyta</taxon>
        <taxon>Embryophyta</taxon>
        <taxon>Tracheophyta</taxon>
        <taxon>Spermatophyta</taxon>
        <taxon>Magnoliopsida</taxon>
        <taxon>Ranunculales</taxon>
        <taxon>Ranunculaceae</taxon>
        <taxon>Thalictroideae</taxon>
        <taxon>Thalictrum</taxon>
    </lineage>
</organism>
<name>A0A7J6VMQ3_THATH</name>
<proteinExistence type="predicted"/>
<dbReference type="Proteomes" id="UP000554482">
    <property type="component" value="Unassembled WGS sequence"/>
</dbReference>
<gene>
    <name evidence="1" type="ORF">FRX31_024794</name>
</gene>
<keyword evidence="2" id="KW-1185">Reference proteome</keyword>
<dbReference type="EMBL" id="JABWDY010030440">
    <property type="protein sequence ID" value="KAF5185622.1"/>
    <property type="molecule type" value="Genomic_DNA"/>
</dbReference>